<gene>
    <name evidence="1" type="ORF">GCM10009737_08500</name>
</gene>
<reference evidence="2" key="1">
    <citation type="journal article" date="2019" name="Int. J. Syst. Evol. Microbiol.">
        <title>The Global Catalogue of Microorganisms (GCM) 10K type strain sequencing project: providing services to taxonomists for standard genome sequencing and annotation.</title>
        <authorList>
            <consortium name="The Broad Institute Genomics Platform"/>
            <consortium name="The Broad Institute Genome Sequencing Center for Infectious Disease"/>
            <person name="Wu L."/>
            <person name="Ma J."/>
        </authorList>
    </citation>
    <scope>NUCLEOTIDE SEQUENCE [LARGE SCALE GENOMIC DNA]</scope>
    <source>
        <strain evidence="2">JCM 14046</strain>
    </source>
</reference>
<dbReference type="EMBL" id="BAAAMY010000002">
    <property type="protein sequence ID" value="GAA1909515.1"/>
    <property type="molecule type" value="Genomic_DNA"/>
</dbReference>
<protein>
    <submittedName>
        <fullName evidence="1">Uncharacterized protein</fullName>
    </submittedName>
</protein>
<comment type="caution">
    <text evidence="1">The sequence shown here is derived from an EMBL/GenBank/DDBJ whole genome shotgun (WGS) entry which is preliminary data.</text>
</comment>
<organism evidence="1 2">
    <name type="scientific">Nocardioides lentus</name>
    <dbReference type="NCBI Taxonomy" id="338077"/>
    <lineage>
        <taxon>Bacteria</taxon>
        <taxon>Bacillati</taxon>
        <taxon>Actinomycetota</taxon>
        <taxon>Actinomycetes</taxon>
        <taxon>Propionibacteriales</taxon>
        <taxon>Nocardioidaceae</taxon>
        <taxon>Nocardioides</taxon>
    </lineage>
</organism>
<evidence type="ECO:0000313" key="1">
    <source>
        <dbReference type="EMBL" id="GAA1909515.1"/>
    </source>
</evidence>
<name>A0ABP5ACH3_9ACTN</name>
<dbReference type="RefSeq" id="WP_344004216.1">
    <property type="nucleotide sequence ID" value="NZ_BAAAMY010000002.1"/>
</dbReference>
<keyword evidence="2" id="KW-1185">Reference proteome</keyword>
<accession>A0ABP5ACH3</accession>
<dbReference type="Proteomes" id="UP001501612">
    <property type="component" value="Unassembled WGS sequence"/>
</dbReference>
<evidence type="ECO:0000313" key="2">
    <source>
        <dbReference type="Proteomes" id="UP001501612"/>
    </source>
</evidence>
<sequence length="130" mass="13913">MSGELDPCTAIVVRGGAHKDVAAVVTRLRRIEGLGAPGKMSVGAADVVPPADESEVLHAICEDYPMVHKQVQVASLDALQEAGYDLLDERSGDEAECHYHIAFPEPVQESDVEAWFACFSDPVPNPAKEA</sequence>
<proteinExistence type="predicted"/>